<evidence type="ECO:0000259" key="6">
    <source>
        <dbReference type="PROSITE" id="PS50048"/>
    </source>
</evidence>
<gene>
    <name evidence="8" type="ORF">K443DRAFT_2600</name>
</gene>
<feature type="domain" description="4Fe-4S ferredoxin-type" evidence="7">
    <location>
        <begin position="34"/>
        <end position="66"/>
    </location>
</feature>
<feature type="compositionally biased region" description="Low complexity" evidence="5">
    <location>
        <begin position="718"/>
        <end position="748"/>
    </location>
</feature>
<dbReference type="InterPro" id="IPR036864">
    <property type="entry name" value="Zn2-C6_fun-type_DNA-bd_sf"/>
</dbReference>
<evidence type="ECO:0000256" key="1">
    <source>
        <dbReference type="ARBA" id="ARBA00004123"/>
    </source>
</evidence>
<dbReference type="PROSITE" id="PS50048">
    <property type="entry name" value="ZN2_CY6_FUNGAL_2"/>
    <property type="match status" value="1"/>
</dbReference>
<dbReference type="EMBL" id="KN838549">
    <property type="protein sequence ID" value="KIK07114.1"/>
    <property type="molecule type" value="Genomic_DNA"/>
</dbReference>
<evidence type="ECO:0000313" key="8">
    <source>
        <dbReference type="EMBL" id="KIK07114.1"/>
    </source>
</evidence>
<feature type="compositionally biased region" description="Low complexity" evidence="5">
    <location>
        <begin position="853"/>
        <end position="866"/>
    </location>
</feature>
<dbReference type="Pfam" id="PF04082">
    <property type="entry name" value="Fungal_trans"/>
    <property type="match status" value="1"/>
</dbReference>
<proteinExistence type="predicted"/>
<dbReference type="SMART" id="SM00066">
    <property type="entry name" value="GAL4"/>
    <property type="match status" value="1"/>
</dbReference>
<accession>A0A0C9XZL7</accession>
<dbReference type="PANTHER" id="PTHR31001:SF56">
    <property type="entry name" value="ZN(2)-C6 FUNGAL-TYPE DOMAIN-CONTAINING PROTEIN"/>
    <property type="match status" value="1"/>
</dbReference>
<organism evidence="8 9">
    <name type="scientific">Laccaria amethystina LaAM-08-1</name>
    <dbReference type="NCBI Taxonomy" id="1095629"/>
    <lineage>
        <taxon>Eukaryota</taxon>
        <taxon>Fungi</taxon>
        <taxon>Dikarya</taxon>
        <taxon>Basidiomycota</taxon>
        <taxon>Agaricomycotina</taxon>
        <taxon>Agaricomycetes</taxon>
        <taxon>Agaricomycetidae</taxon>
        <taxon>Agaricales</taxon>
        <taxon>Agaricineae</taxon>
        <taxon>Hydnangiaceae</taxon>
        <taxon>Laccaria</taxon>
    </lineage>
</organism>
<keyword evidence="4" id="KW-0175">Coiled coil</keyword>
<comment type="subcellular location">
    <subcellularLocation>
        <location evidence="1">Nucleus</location>
    </subcellularLocation>
</comment>
<feature type="region of interest" description="Disordered" evidence="5">
    <location>
        <begin position="712"/>
        <end position="759"/>
    </location>
</feature>
<dbReference type="InterPro" id="IPR017896">
    <property type="entry name" value="4Fe4S_Fe-S-bd"/>
</dbReference>
<feature type="compositionally biased region" description="Low complexity" evidence="5">
    <location>
        <begin position="942"/>
        <end position="960"/>
    </location>
</feature>
<feature type="compositionally biased region" description="Polar residues" evidence="5">
    <location>
        <begin position="749"/>
        <end position="759"/>
    </location>
</feature>
<dbReference type="PROSITE" id="PS00463">
    <property type="entry name" value="ZN2_CY6_FUNGAL_1"/>
    <property type="match status" value="1"/>
</dbReference>
<feature type="domain" description="Zn(2)-C6 fungal-type" evidence="6">
    <location>
        <begin position="27"/>
        <end position="56"/>
    </location>
</feature>
<dbReference type="PANTHER" id="PTHR31001">
    <property type="entry name" value="UNCHARACTERIZED TRANSCRIPTIONAL REGULATORY PROTEIN"/>
    <property type="match status" value="1"/>
</dbReference>
<dbReference type="CDD" id="cd12148">
    <property type="entry name" value="fungal_TF_MHR"/>
    <property type="match status" value="1"/>
</dbReference>
<keyword evidence="2" id="KW-0479">Metal-binding</keyword>
<dbReference type="InterPro" id="IPR001138">
    <property type="entry name" value="Zn2Cys6_DnaBD"/>
</dbReference>
<name>A0A0C9XZL7_9AGAR</name>
<keyword evidence="3" id="KW-0539">Nucleus</keyword>
<dbReference type="OrthoDB" id="424974at2759"/>
<reference evidence="8 9" key="1">
    <citation type="submission" date="2014-04" db="EMBL/GenBank/DDBJ databases">
        <authorList>
            <consortium name="DOE Joint Genome Institute"/>
            <person name="Kuo A."/>
            <person name="Kohler A."/>
            <person name="Nagy L.G."/>
            <person name="Floudas D."/>
            <person name="Copeland A."/>
            <person name="Barry K.W."/>
            <person name="Cichocki N."/>
            <person name="Veneault-Fourrey C."/>
            <person name="LaButti K."/>
            <person name="Lindquist E.A."/>
            <person name="Lipzen A."/>
            <person name="Lundell T."/>
            <person name="Morin E."/>
            <person name="Murat C."/>
            <person name="Sun H."/>
            <person name="Tunlid A."/>
            <person name="Henrissat B."/>
            <person name="Grigoriev I.V."/>
            <person name="Hibbett D.S."/>
            <person name="Martin F."/>
            <person name="Nordberg H.P."/>
            <person name="Cantor M.N."/>
            <person name="Hua S.X."/>
        </authorList>
    </citation>
    <scope>NUCLEOTIDE SEQUENCE [LARGE SCALE GENOMIC DNA]</scope>
    <source>
        <strain evidence="8 9">LaAM-08-1</strain>
    </source>
</reference>
<evidence type="ECO:0000259" key="7">
    <source>
        <dbReference type="PROSITE" id="PS51379"/>
    </source>
</evidence>
<dbReference type="SMART" id="SM00906">
    <property type="entry name" value="Fungal_trans"/>
    <property type="match status" value="1"/>
</dbReference>
<dbReference type="GO" id="GO:0006351">
    <property type="term" value="P:DNA-templated transcription"/>
    <property type="evidence" value="ECO:0007669"/>
    <property type="project" value="InterPro"/>
</dbReference>
<evidence type="ECO:0000256" key="5">
    <source>
        <dbReference type="SAM" id="MobiDB-lite"/>
    </source>
</evidence>
<dbReference type="GO" id="GO:0005634">
    <property type="term" value="C:nucleus"/>
    <property type="evidence" value="ECO:0007669"/>
    <property type="project" value="UniProtKB-SubCell"/>
</dbReference>
<dbReference type="AlphaFoldDB" id="A0A0C9XZL7"/>
<dbReference type="HOGENOM" id="CLU_007340_0_0_1"/>
<evidence type="ECO:0000256" key="4">
    <source>
        <dbReference type="SAM" id="Coils"/>
    </source>
</evidence>
<dbReference type="InterPro" id="IPR050613">
    <property type="entry name" value="Sec_Metabolite_Reg"/>
</dbReference>
<protein>
    <recommendedName>
        <fullName evidence="10">Zn(2)-C6 fungal-type domain-containing protein</fullName>
    </recommendedName>
</protein>
<feature type="region of interest" description="Disordered" evidence="5">
    <location>
        <begin position="853"/>
        <end position="1049"/>
    </location>
</feature>
<dbReference type="PROSITE" id="PS51379">
    <property type="entry name" value="4FE4S_FER_2"/>
    <property type="match status" value="1"/>
</dbReference>
<evidence type="ECO:0000256" key="3">
    <source>
        <dbReference type="ARBA" id="ARBA00023242"/>
    </source>
</evidence>
<dbReference type="GO" id="GO:0008270">
    <property type="term" value="F:zinc ion binding"/>
    <property type="evidence" value="ECO:0007669"/>
    <property type="project" value="InterPro"/>
</dbReference>
<feature type="compositionally biased region" description="Low complexity" evidence="5">
    <location>
        <begin position="1077"/>
        <end position="1088"/>
    </location>
</feature>
<feature type="coiled-coil region" evidence="4">
    <location>
        <begin position="74"/>
        <end position="101"/>
    </location>
</feature>
<dbReference type="CDD" id="cd00067">
    <property type="entry name" value="GAL4"/>
    <property type="match status" value="1"/>
</dbReference>
<feature type="region of interest" description="Disordered" evidence="5">
    <location>
        <begin position="1070"/>
        <end position="1092"/>
    </location>
</feature>
<dbReference type="GO" id="GO:0000981">
    <property type="term" value="F:DNA-binding transcription factor activity, RNA polymerase II-specific"/>
    <property type="evidence" value="ECO:0007669"/>
    <property type="project" value="InterPro"/>
</dbReference>
<dbReference type="GO" id="GO:0003677">
    <property type="term" value="F:DNA binding"/>
    <property type="evidence" value="ECO:0007669"/>
    <property type="project" value="InterPro"/>
</dbReference>
<keyword evidence="9" id="KW-1185">Reference proteome</keyword>
<reference evidence="9" key="2">
    <citation type="submission" date="2015-01" db="EMBL/GenBank/DDBJ databases">
        <title>Evolutionary Origins and Diversification of the Mycorrhizal Mutualists.</title>
        <authorList>
            <consortium name="DOE Joint Genome Institute"/>
            <consortium name="Mycorrhizal Genomics Consortium"/>
            <person name="Kohler A."/>
            <person name="Kuo A."/>
            <person name="Nagy L.G."/>
            <person name="Floudas D."/>
            <person name="Copeland A."/>
            <person name="Barry K.W."/>
            <person name="Cichocki N."/>
            <person name="Veneault-Fourrey C."/>
            <person name="LaButti K."/>
            <person name="Lindquist E.A."/>
            <person name="Lipzen A."/>
            <person name="Lundell T."/>
            <person name="Morin E."/>
            <person name="Murat C."/>
            <person name="Riley R."/>
            <person name="Ohm R."/>
            <person name="Sun H."/>
            <person name="Tunlid A."/>
            <person name="Henrissat B."/>
            <person name="Grigoriev I.V."/>
            <person name="Hibbett D.S."/>
            <person name="Martin F."/>
        </authorList>
    </citation>
    <scope>NUCLEOTIDE SEQUENCE [LARGE SCALE GENOMIC DNA]</scope>
    <source>
        <strain evidence="9">LaAM-08-1</strain>
    </source>
</reference>
<dbReference type="Gene3D" id="4.10.240.10">
    <property type="entry name" value="Zn(2)-C6 fungal-type DNA-binding domain"/>
    <property type="match status" value="1"/>
</dbReference>
<dbReference type="InterPro" id="IPR007219">
    <property type="entry name" value="XnlR_reg_dom"/>
</dbReference>
<feature type="compositionally biased region" description="Polar residues" evidence="5">
    <location>
        <begin position="1015"/>
        <end position="1035"/>
    </location>
</feature>
<dbReference type="SUPFAM" id="SSF57701">
    <property type="entry name" value="Zn2/Cys6 DNA-binding domain"/>
    <property type="match status" value="1"/>
</dbReference>
<evidence type="ECO:0000256" key="2">
    <source>
        <dbReference type="ARBA" id="ARBA00022723"/>
    </source>
</evidence>
<sequence length="1124" mass="125716">MPQAPRKDATSQRAQDKESKRARGALSCAECRRLKLKCDKTVPCSSCKRRGCSAICPNGSLITGQGTRFVLADTEKLHQKIAHMSDRIRQLEDALAILQSTVSKEPHPLLDRELLKIKSSIELHSAVEGDEHESPDHQEQTEESQYIDAFGTLAIREDGAATFYGRSAGSESLLIGEATPLEFSLLRSPNGTVWPHSARSTTSSEISSLASSFPLASSSYRSGIDLEYLVTTHLPPWPQAYRLCQLYLDQAPWFFGAVTQRQLHEEILPMWYNEASKPHPELLSATHSPASSVSSPPMSARINSDMSVKGGAHDLALLFVIFCFGALTDMELPAAPDNVEAEQFYQLTKASLTLEPILERPPSVATVQTLSLMAIYEGLCSGENSIESTWTLMGLATKLAQSIGLHRDSARWKLSPAEVQKRRALFWELFITDCWQSLATGRLATFSLPFVDCELPSDPDRTMDDDGTPQPSFPFWKARFGAECVSAVVQGTLTSRAPKYSIILDLDRKVRDMELPSYAQGPPPQGLGLALTMSHFMPTNYRELTLLYIHRCFFAHAISSNPLDPIKSQYAPSFLAGYRSACTIIGSVKQQFSMFPAQIARFWVLWTHAFSATVMLASVVTHSSKCKVAPAALLELNSSCELFASAANYGGRAVKFLPILRRLQSKAQQVYRETTSGIAPKIQNDIFRPSEPEDNKDELSIFSGKTHTVATKSANVVSSSSTPLRSSTSRSSAQSGDAADSSRASSDSPKQAFTDNPSFANVHPSLVNELNVFDGHIRAQLQNAQRADLFGGSSMAVDRGPGPSLQQQRHQQELARQEQIRIQQRQERQKFQQQQERERQEVERQQQILMQQQAQQQAHLHQQQQQQEEELRRREQQQQQQRQEQYRLQVEEQQRHLQQQQLQQQHQQHYGHHYRSSERAAYPQPSGPDHPMHDIPPPPAIPSSVASAHHLRQLSHSQSHPNLQLAYQQQQHQQHYQPMPHAIPSRHPAEPSPPPQQQHQMYAVPPGEFAHHQPSPESSCASPAQYTPPATSTYDSRSRASQSQAAPYRRESYQYWPGAPNGYAIEEQQPHGVGPSQQQPVYQPHQHYTPGGVLRGIAAEDSSLQETWQSYMHKVASPRHLFED</sequence>
<feature type="compositionally biased region" description="Low complexity" evidence="5">
    <location>
        <begin position="877"/>
        <end position="888"/>
    </location>
</feature>
<feature type="compositionally biased region" description="Low complexity" evidence="5">
    <location>
        <begin position="967"/>
        <end position="977"/>
    </location>
</feature>
<evidence type="ECO:0008006" key="10">
    <source>
        <dbReference type="Google" id="ProtNLM"/>
    </source>
</evidence>
<feature type="region of interest" description="Disordered" evidence="5">
    <location>
        <begin position="792"/>
        <end position="812"/>
    </location>
</feature>
<feature type="compositionally biased region" description="Low complexity" evidence="5">
    <location>
        <begin position="896"/>
        <end position="908"/>
    </location>
</feature>
<evidence type="ECO:0000313" key="9">
    <source>
        <dbReference type="Proteomes" id="UP000054477"/>
    </source>
</evidence>
<dbReference type="Proteomes" id="UP000054477">
    <property type="component" value="Unassembled WGS sequence"/>
</dbReference>